<dbReference type="InterPro" id="IPR036393">
    <property type="entry name" value="AceGlu_kinase-like_sf"/>
</dbReference>
<keyword evidence="6" id="KW-0067">ATP-binding</keyword>
<dbReference type="SUPFAM" id="SSF53633">
    <property type="entry name" value="Carbamate kinase-like"/>
    <property type="match status" value="1"/>
</dbReference>
<evidence type="ECO:0000313" key="10">
    <source>
        <dbReference type="EMBL" id="EKF41983.1"/>
    </source>
</evidence>
<comment type="catalytic activity">
    <reaction evidence="7">
        <text>L-aspartate + ATP = 4-phospho-L-aspartate + ADP</text>
        <dbReference type="Rhea" id="RHEA:23776"/>
        <dbReference type="ChEBI" id="CHEBI:29991"/>
        <dbReference type="ChEBI" id="CHEBI:30616"/>
        <dbReference type="ChEBI" id="CHEBI:57535"/>
        <dbReference type="ChEBI" id="CHEBI:456216"/>
        <dbReference type="EC" id="2.7.2.4"/>
    </reaction>
</comment>
<comment type="similarity">
    <text evidence="1">Belongs to the aspartokinase family.</text>
</comment>
<sequence>MSMTEQEPLKTSSTDGRSEQQKRGHHTVEKIGGTSMSRARELIDTILIGKRAEAELYERVFVVSAFGGITDKLLEHKKSGEPGVYALFAQADNEHGWLEALSGVNRAMRTINHDMFDDAGDRHAADDFVRERIEGARGCLIDLQRLCSYGHFQLGEHMQTIRELLSALGEAHSASNLALLMRRHGVNARFVDLTGWRDETQPTLNERIERAFGEIDLERELPIVTGYSQCREGLMREFDRGYSEVTFATIAALTGAREAIIHKEFHLSSADPRQVGTENVRKIGRTNYDVADQLSNMGMEAIHPKAAKKLRQAGVPLRVANAFEPEDPGTLIDAEPASQPGVEMVTGLPVTTLELFEQDMVGVKGYDAAILDVLTRHRVRIVSKTSNANTIVHHLESTLKTVRRVERDLAARYPAARITTRRAGMVSVIGRDLTGLNVMLRGLKALDEQGIVPISAQETGRGVDVQFLVHSEDRQKAVKALHRAFIEKAQEELREAA</sequence>
<dbReference type="Pfam" id="PF00696">
    <property type="entry name" value="AA_kinase"/>
    <property type="match status" value="1"/>
</dbReference>
<feature type="compositionally biased region" description="Basic and acidic residues" evidence="8">
    <location>
        <begin position="16"/>
        <end position="29"/>
    </location>
</feature>
<feature type="domain" description="Aspartate/glutamate/uridylate kinase" evidence="9">
    <location>
        <begin position="27"/>
        <end position="321"/>
    </location>
</feature>
<accession>K2N3L7</accession>
<feature type="region of interest" description="Disordered" evidence="8">
    <location>
        <begin position="1"/>
        <end position="33"/>
    </location>
</feature>
<dbReference type="GO" id="GO:0009089">
    <property type="term" value="P:lysine biosynthetic process via diaminopimelate"/>
    <property type="evidence" value="ECO:0007669"/>
    <property type="project" value="TreeGrafter"/>
</dbReference>
<evidence type="ECO:0000256" key="1">
    <source>
        <dbReference type="ARBA" id="ARBA00010122"/>
    </source>
</evidence>
<evidence type="ECO:0000313" key="11">
    <source>
        <dbReference type="Proteomes" id="UP000007374"/>
    </source>
</evidence>
<feature type="compositionally biased region" description="Polar residues" evidence="8">
    <location>
        <begin position="1"/>
        <end position="15"/>
    </location>
</feature>
<dbReference type="NCBIfam" id="NF006614">
    <property type="entry name" value="PRK09181.1"/>
    <property type="match status" value="1"/>
</dbReference>
<evidence type="ECO:0000256" key="4">
    <source>
        <dbReference type="ARBA" id="ARBA00022741"/>
    </source>
</evidence>
<dbReference type="Proteomes" id="UP000007374">
    <property type="component" value="Unassembled WGS sequence"/>
</dbReference>
<evidence type="ECO:0000256" key="3">
    <source>
        <dbReference type="ARBA" id="ARBA00022679"/>
    </source>
</evidence>
<proteinExistence type="inferred from homology"/>
<dbReference type="PANTHER" id="PTHR21499:SF3">
    <property type="entry name" value="ASPARTOKINASE"/>
    <property type="match status" value="1"/>
</dbReference>
<dbReference type="GO" id="GO:0005829">
    <property type="term" value="C:cytosol"/>
    <property type="evidence" value="ECO:0007669"/>
    <property type="project" value="TreeGrafter"/>
</dbReference>
<dbReference type="eggNOG" id="COG0527">
    <property type="taxonomic scope" value="Bacteria"/>
</dbReference>
<name>K2N3L7_9HYPH</name>
<keyword evidence="3 10" id="KW-0808">Transferase</keyword>
<dbReference type="CDD" id="cd04910">
    <property type="entry name" value="ACT_AK-Ectoine_1"/>
    <property type="match status" value="1"/>
</dbReference>
<dbReference type="InterPro" id="IPR045865">
    <property type="entry name" value="ACT-like_dom_sf"/>
</dbReference>
<dbReference type="EC" id="2.7.2.4" evidence="2"/>
<dbReference type="InterPro" id="IPR001048">
    <property type="entry name" value="Asp/Glu/Uridylate_kinase"/>
</dbReference>
<dbReference type="Gene3D" id="3.30.2130.10">
    <property type="entry name" value="VC0802-like"/>
    <property type="match status" value="1"/>
</dbReference>
<dbReference type="GO" id="GO:0009090">
    <property type="term" value="P:homoserine biosynthetic process"/>
    <property type="evidence" value="ECO:0007669"/>
    <property type="project" value="TreeGrafter"/>
</dbReference>
<dbReference type="STRING" id="721133.SAMN05216176_104135"/>
<comment type="caution">
    <text evidence="10">The sequence shown here is derived from an EMBL/GenBank/DDBJ whole genome shotgun (WGS) entry which is preliminary data.</text>
</comment>
<dbReference type="GO" id="GO:0005524">
    <property type="term" value="F:ATP binding"/>
    <property type="evidence" value="ECO:0007669"/>
    <property type="project" value="UniProtKB-KW"/>
</dbReference>
<dbReference type="PATRIC" id="fig|1231190.3.peg.2690"/>
<dbReference type="PANTHER" id="PTHR21499">
    <property type="entry name" value="ASPARTATE KINASE"/>
    <property type="match status" value="1"/>
</dbReference>
<dbReference type="SUPFAM" id="SSF55021">
    <property type="entry name" value="ACT-like"/>
    <property type="match status" value="1"/>
</dbReference>
<keyword evidence="4" id="KW-0547">Nucleotide-binding</keyword>
<evidence type="ECO:0000256" key="6">
    <source>
        <dbReference type="ARBA" id="ARBA00022840"/>
    </source>
</evidence>
<gene>
    <name evidence="10" type="ORF">NA8A_12960</name>
</gene>
<dbReference type="Gene3D" id="3.40.1160.10">
    <property type="entry name" value="Acetylglutamate kinase-like"/>
    <property type="match status" value="1"/>
</dbReference>
<keyword evidence="11" id="KW-1185">Reference proteome</keyword>
<reference evidence="10 11" key="1">
    <citation type="journal article" date="2012" name="J. Bacteriol.">
        <title>Genome Sequence of Nitratireductor indicus Type Strain C115.</title>
        <authorList>
            <person name="Lai Q."/>
            <person name="Li G."/>
            <person name="Yu Z."/>
            <person name="Shao Z."/>
        </authorList>
    </citation>
    <scope>NUCLEOTIDE SEQUENCE [LARGE SCALE GENOMIC DNA]</scope>
    <source>
        <strain evidence="10 11">C115</strain>
    </source>
</reference>
<protein>
    <recommendedName>
        <fullName evidence="2">aspartate kinase</fullName>
        <ecNumber evidence="2">2.7.2.4</ecNumber>
    </recommendedName>
</protein>
<evidence type="ECO:0000256" key="2">
    <source>
        <dbReference type="ARBA" id="ARBA00013059"/>
    </source>
</evidence>
<evidence type="ECO:0000256" key="5">
    <source>
        <dbReference type="ARBA" id="ARBA00022777"/>
    </source>
</evidence>
<dbReference type="GO" id="GO:0004072">
    <property type="term" value="F:aspartate kinase activity"/>
    <property type="evidence" value="ECO:0007669"/>
    <property type="project" value="UniProtKB-EC"/>
</dbReference>
<dbReference type="EMBL" id="AMSI01000008">
    <property type="protein sequence ID" value="EKF41983.1"/>
    <property type="molecule type" value="Genomic_DNA"/>
</dbReference>
<evidence type="ECO:0000256" key="8">
    <source>
        <dbReference type="SAM" id="MobiDB-lite"/>
    </source>
</evidence>
<keyword evidence="5 10" id="KW-0418">Kinase</keyword>
<organism evidence="10 11">
    <name type="scientific">Nitratireductor indicus C115</name>
    <dbReference type="NCBI Taxonomy" id="1231190"/>
    <lineage>
        <taxon>Bacteria</taxon>
        <taxon>Pseudomonadati</taxon>
        <taxon>Pseudomonadota</taxon>
        <taxon>Alphaproteobacteria</taxon>
        <taxon>Hyphomicrobiales</taxon>
        <taxon>Phyllobacteriaceae</taxon>
        <taxon>Nitratireductor</taxon>
    </lineage>
</organism>
<dbReference type="AlphaFoldDB" id="K2N3L7"/>
<evidence type="ECO:0000259" key="9">
    <source>
        <dbReference type="Pfam" id="PF00696"/>
    </source>
</evidence>
<evidence type="ECO:0000256" key="7">
    <source>
        <dbReference type="ARBA" id="ARBA00047872"/>
    </source>
</evidence>